<dbReference type="PROSITE" id="PS51257">
    <property type="entry name" value="PROKAR_LIPOPROTEIN"/>
    <property type="match status" value="1"/>
</dbReference>
<keyword evidence="3" id="KW-1185">Reference proteome</keyword>
<proteinExistence type="predicted"/>
<evidence type="ECO:0000256" key="1">
    <source>
        <dbReference type="SAM" id="SignalP"/>
    </source>
</evidence>
<dbReference type="AlphaFoldDB" id="A0A926QHQ8"/>
<dbReference type="InterPro" id="IPR006059">
    <property type="entry name" value="SBP"/>
</dbReference>
<dbReference type="InterPro" id="IPR050490">
    <property type="entry name" value="Bact_solute-bd_prot1"/>
</dbReference>
<evidence type="ECO:0000313" key="2">
    <source>
        <dbReference type="EMBL" id="MBD0378778.1"/>
    </source>
</evidence>
<name>A0A926QHQ8_9BACL</name>
<dbReference type="RefSeq" id="WP_188172590.1">
    <property type="nucleotide sequence ID" value="NZ_JACVVD010000001.1"/>
</dbReference>
<dbReference type="Gene3D" id="3.40.190.10">
    <property type="entry name" value="Periplasmic binding protein-like II"/>
    <property type="match status" value="1"/>
</dbReference>
<dbReference type="PANTHER" id="PTHR43649">
    <property type="entry name" value="ARABINOSE-BINDING PROTEIN-RELATED"/>
    <property type="match status" value="1"/>
</dbReference>
<sequence>MRKSLLCLSAVIVSASLFAGCSSAPKGNGAGASAAPGATAASAKAPAKDVKLTFSIWGNDMHKKMYEGLIEKYRKTHPNVSVEIMTIPGTDYQQKLSVMMASRTAPDVIWLMERAIPQFMNAGQLEDISSIKSDSAYKADDLIPSTLELVSQGEKLYGIPFSTPPNMIYYNKKLFQEKGLKTPGELYKEGNWTYDEMTKAATAIAQPDKGIYGVNLIRPGGWNPSWTESLQTLVWAYGADFFSKDGKSFTLNTKQGEQALQTFSDAMFKSKIHPKPGDQTTFESGKIAMQQELFSYMGKAKAVKDFEWDIAPMPKGPGGQGTTLGYAAYFVTKGNPNVEEAKEFVKFLSNPENMTVTSQYFVPSRKSVLGSEDFLKQGPSPESVKIAVLDQMAQARVRQGYPNFQKIDEKMRLNFDTIYTQSAPIPDILKRMEQDVTPVLGK</sequence>
<protein>
    <submittedName>
        <fullName evidence="2">Sugar ABC transporter substrate-binding protein</fullName>
    </submittedName>
</protein>
<dbReference type="Proteomes" id="UP000650466">
    <property type="component" value="Unassembled WGS sequence"/>
</dbReference>
<gene>
    <name evidence="2" type="ORF">ICC18_01405</name>
</gene>
<evidence type="ECO:0000313" key="3">
    <source>
        <dbReference type="Proteomes" id="UP000650466"/>
    </source>
</evidence>
<dbReference type="CDD" id="cd13585">
    <property type="entry name" value="PBP2_TMBP_like"/>
    <property type="match status" value="1"/>
</dbReference>
<feature type="signal peptide" evidence="1">
    <location>
        <begin position="1"/>
        <end position="19"/>
    </location>
</feature>
<organism evidence="2 3">
    <name type="scientific">Paenibacillus sedimenti</name>
    <dbReference type="NCBI Taxonomy" id="2770274"/>
    <lineage>
        <taxon>Bacteria</taxon>
        <taxon>Bacillati</taxon>
        <taxon>Bacillota</taxon>
        <taxon>Bacilli</taxon>
        <taxon>Bacillales</taxon>
        <taxon>Paenibacillaceae</taxon>
        <taxon>Paenibacillus</taxon>
    </lineage>
</organism>
<dbReference type="Pfam" id="PF01547">
    <property type="entry name" value="SBP_bac_1"/>
    <property type="match status" value="1"/>
</dbReference>
<accession>A0A926QHQ8</accession>
<dbReference type="SUPFAM" id="SSF53850">
    <property type="entry name" value="Periplasmic binding protein-like II"/>
    <property type="match status" value="1"/>
</dbReference>
<reference evidence="2" key="1">
    <citation type="submission" date="2020-09" db="EMBL/GenBank/DDBJ databases">
        <title>Draft Genome Sequence of Paenibacillus sp. WST5.</title>
        <authorList>
            <person name="Bao Z."/>
        </authorList>
    </citation>
    <scope>NUCLEOTIDE SEQUENCE</scope>
    <source>
        <strain evidence="2">WST5</strain>
    </source>
</reference>
<dbReference type="PANTHER" id="PTHR43649:SF12">
    <property type="entry name" value="DIACETYLCHITOBIOSE BINDING PROTEIN DASA"/>
    <property type="match status" value="1"/>
</dbReference>
<dbReference type="EMBL" id="JACVVD010000001">
    <property type="protein sequence ID" value="MBD0378778.1"/>
    <property type="molecule type" value="Genomic_DNA"/>
</dbReference>
<keyword evidence="1" id="KW-0732">Signal</keyword>
<comment type="caution">
    <text evidence="2">The sequence shown here is derived from an EMBL/GenBank/DDBJ whole genome shotgun (WGS) entry which is preliminary data.</text>
</comment>
<feature type="chain" id="PRO_5039457740" evidence="1">
    <location>
        <begin position="20"/>
        <end position="442"/>
    </location>
</feature>